<reference evidence="11 12" key="2">
    <citation type="submission" date="2019-01" db="EMBL/GenBank/DDBJ databases">
        <title>Tautonia sociabilis, a novel thermotolerant planctomycete of Isosphaeraceae family, isolated from a 4000 m deep subterranean habitat.</title>
        <authorList>
            <person name="Kovaleva O.L."/>
            <person name="Elcheninov A.G."/>
            <person name="Van Heerden E."/>
            <person name="Toshchakov S.V."/>
            <person name="Novikov A."/>
            <person name="Bonch-Osmolovskaya E.A."/>
            <person name="Kublanov I.V."/>
        </authorList>
    </citation>
    <scope>NUCLEOTIDE SEQUENCE [LARGE SCALE GENOMIC DNA]</scope>
    <source>
        <strain evidence="11 12">GM2012</strain>
    </source>
</reference>
<comment type="caution">
    <text evidence="11">The sequence shown here is derived from an EMBL/GenBank/DDBJ whole genome shotgun (WGS) entry which is preliminary data.</text>
</comment>
<keyword evidence="5 11" id="KW-0418">Kinase</keyword>
<dbReference type="PROSITE" id="PS00107">
    <property type="entry name" value="PROTEIN_KINASE_ATP"/>
    <property type="match status" value="1"/>
</dbReference>
<evidence type="ECO:0000256" key="3">
    <source>
        <dbReference type="ARBA" id="ARBA00022679"/>
    </source>
</evidence>
<dbReference type="InterPro" id="IPR008271">
    <property type="entry name" value="Ser/Thr_kinase_AS"/>
</dbReference>
<protein>
    <recommendedName>
        <fullName evidence="1">non-specific serine/threonine protein kinase</fullName>
        <ecNumber evidence="1">2.7.11.1</ecNumber>
    </recommendedName>
</protein>
<dbReference type="EMBL" id="RYZH01000011">
    <property type="protein sequence ID" value="RUL88352.1"/>
    <property type="molecule type" value="Genomic_DNA"/>
</dbReference>
<keyword evidence="9" id="KW-0812">Transmembrane</keyword>
<dbReference type="OrthoDB" id="6111975at2"/>
<feature type="compositionally biased region" description="Acidic residues" evidence="8">
    <location>
        <begin position="410"/>
        <end position="432"/>
    </location>
</feature>
<keyword evidence="4 7" id="KW-0547">Nucleotide-binding</keyword>
<proteinExistence type="predicted"/>
<keyword evidence="9" id="KW-0472">Membrane</keyword>
<dbReference type="CDD" id="cd14014">
    <property type="entry name" value="STKc_PknB_like"/>
    <property type="match status" value="1"/>
</dbReference>
<dbReference type="InterPro" id="IPR000719">
    <property type="entry name" value="Prot_kinase_dom"/>
</dbReference>
<keyword evidence="9" id="KW-1133">Transmembrane helix</keyword>
<feature type="transmembrane region" description="Helical" evidence="9">
    <location>
        <begin position="459"/>
        <end position="482"/>
    </location>
</feature>
<dbReference type="EC" id="2.7.11.1" evidence="1"/>
<feature type="binding site" evidence="7">
    <location>
        <position position="99"/>
    </location>
    <ligand>
        <name>ATP</name>
        <dbReference type="ChEBI" id="CHEBI:30616"/>
    </ligand>
</feature>
<dbReference type="InterPro" id="IPR017441">
    <property type="entry name" value="Protein_kinase_ATP_BS"/>
</dbReference>
<evidence type="ECO:0000256" key="6">
    <source>
        <dbReference type="ARBA" id="ARBA00022840"/>
    </source>
</evidence>
<dbReference type="Proteomes" id="UP000280296">
    <property type="component" value="Unassembled WGS sequence"/>
</dbReference>
<dbReference type="PANTHER" id="PTHR43289:SF6">
    <property type="entry name" value="SERINE_THREONINE-PROTEIN KINASE NEKL-3"/>
    <property type="match status" value="1"/>
</dbReference>
<reference evidence="11 12" key="1">
    <citation type="submission" date="2018-12" db="EMBL/GenBank/DDBJ databases">
        <authorList>
            <person name="Toschakov S.V."/>
        </authorList>
    </citation>
    <scope>NUCLEOTIDE SEQUENCE [LARGE SCALE GENOMIC DNA]</scope>
    <source>
        <strain evidence="11 12">GM2012</strain>
    </source>
</reference>
<feature type="region of interest" description="Disordered" evidence="8">
    <location>
        <begin position="344"/>
        <end position="368"/>
    </location>
</feature>
<sequence>MPRLDPFIHCLLKSRLLGSEQVARIRAELEPLPDDAVPFARALVDRGLLTTYQANKLLNGRTWGFFLGDYRILKRLGAGGMGKVYLARRESDNRRVAIKVLPPKKALEDEQALRRFYREMELSRRVRHPNVTRTLEVGALGDAHYMVMEYVPGDSLYNLVKGIHDGSGPLRFDEAARYFVRVLSGLQAAHDAGLVHRDLKPSNLMVTPEGDAKILDLGLAKSMGEEGILTHPNSVVGTLDYASPEQLADASRADFRSDVYSTGCTLYFALAGRPPFEGGDIVSKIFRHRMEDPDPLEKLCPDVPPAFAAIVRKAMAKQPEDRYQSAREFRADLLRWCDLGRIQPSSGRRAGPARGFRPPPPELDDDDIRLDLDPSQFSSLGGLRDLGEAEITAPLSRPPIEPRAAIIIQDDDGDEPDAPPAADPDDDPELSSEPELRIGPEASPIAHLIRHRSPSDDDWIIRAIFATLAVVVIAIFLALMVANL</sequence>
<name>A0A432MLS9_9BACT</name>
<evidence type="ECO:0000256" key="5">
    <source>
        <dbReference type="ARBA" id="ARBA00022777"/>
    </source>
</evidence>
<gene>
    <name evidence="11" type="ORF">TsocGM_07450</name>
</gene>
<keyword evidence="12" id="KW-1185">Reference proteome</keyword>
<dbReference type="AlphaFoldDB" id="A0A432MLS9"/>
<keyword evidence="3" id="KW-0808">Transferase</keyword>
<evidence type="ECO:0000256" key="2">
    <source>
        <dbReference type="ARBA" id="ARBA00022527"/>
    </source>
</evidence>
<dbReference type="SUPFAM" id="SSF56112">
    <property type="entry name" value="Protein kinase-like (PK-like)"/>
    <property type="match status" value="1"/>
</dbReference>
<accession>A0A432MLS9</accession>
<dbReference type="PROSITE" id="PS50011">
    <property type="entry name" value="PROTEIN_KINASE_DOM"/>
    <property type="match status" value="1"/>
</dbReference>
<dbReference type="GO" id="GO:0005524">
    <property type="term" value="F:ATP binding"/>
    <property type="evidence" value="ECO:0007669"/>
    <property type="project" value="UniProtKB-UniRule"/>
</dbReference>
<dbReference type="FunFam" id="1.10.510.10:FF:000021">
    <property type="entry name" value="Serine/threonine protein kinase"/>
    <property type="match status" value="1"/>
</dbReference>
<evidence type="ECO:0000256" key="4">
    <source>
        <dbReference type="ARBA" id="ARBA00022741"/>
    </source>
</evidence>
<evidence type="ECO:0000256" key="9">
    <source>
        <dbReference type="SAM" id="Phobius"/>
    </source>
</evidence>
<feature type="domain" description="Protein kinase" evidence="10">
    <location>
        <begin position="70"/>
        <end position="334"/>
    </location>
</feature>
<dbReference type="Gene3D" id="3.30.200.20">
    <property type="entry name" value="Phosphorylase Kinase, domain 1"/>
    <property type="match status" value="1"/>
</dbReference>
<evidence type="ECO:0000256" key="8">
    <source>
        <dbReference type="SAM" id="MobiDB-lite"/>
    </source>
</evidence>
<dbReference type="SMART" id="SM00220">
    <property type="entry name" value="S_TKc"/>
    <property type="match status" value="1"/>
</dbReference>
<dbReference type="GO" id="GO:0004674">
    <property type="term" value="F:protein serine/threonine kinase activity"/>
    <property type="evidence" value="ECO:0007669"/>
    <property type="project" value="UniProtKB-KW"/>
</dbReference>
<dbReference type="InterPro" id="IPR011009">
    <property type="entry name" value="Kinase-like_dom_sf"/>
</dbReference>
<evidence type="ECO:0000313" key="11">
    <source>
        <dbReference type="EMBL" id="RUL88352.1"/>
    </source>
</evidence>
<organism evidence="11 12">
    <name type="scientific">Tautonia sociabilis</name>
    <dbReference type="NCBI Taxonomy" id="2080755"/>
    <lineage>
        <taxon>Bacteria</taxon>
        <taxon>Pseudomonadati</taxon>
        <taxon>Planctomycetota</taxon>
        <taxon>Planctomycetia</taxon>
        <taxon>Isosphaerales</taxon>
        <taxon>Isosphaeraceae</taxon>
        <taxon>Tautonia</taxon>
    </lineage>
</organism>
<evidence type="ECO:0000256" key="7">
    <source>
        <dbReference type="PROSITE-ProRule" id="PRU10141"/>
    </source>
</evidence>
<evidence type="ECO:0000313" key="12">
    <source>
        <dbReference type="Proteomes" id="UP000280296"/>
    </source>
</evidence>
<dbReference type="Gene3D" id="1.10.510.10">
    <property type="entry name" value="Transferase(Phosphotransferase) domain 1"/>
    <property type="match status" value="1"/>
</dbReference>
<dbReference type="Pfam" id="PF00069">
    <property type="entry name" value="Pkinase"/>
    <property type="match status" value="1"/>
</dbReference>
<keyword evidence="2 11" id="KW-0723">Serine/threonine-protein kinase</keyword>
<evidence type="ECO:0000256" key="1">
    <source>
        <dbReference type="ARBA" id="ARBA00012513"/>
    </source>
</evidence>
<feature type="region of interest" description="Disordered" evidence="8">
    <location>
        <begin position="410"/>
        <end position="436"/>
    </location>
</feature>
<dbReference type="PANTHER" id="PTHR43289">
    <property type="entry name" value="MITOGEN-ACTIVATED PROTEIN KINASE KINASE KINASE 20-RELATED"/>
    <property type="match status" value="1"/>
</dbReference>
<dbReference type="RefSeq" id="WP_126724679.1">
    <property type="nucleotide sequence ID" value="NZ_RYZH01000011.1"/>
</dbReference>
<feature type="compositionally biased region" description="Low complexity" evidence="8">
    <location>
        <begin position="344"/>
        <end position="356"/>
    </location>
</feature>
<keyword evidence="6 7" id="KW-0067">ATP-binding</keyword>
<dbReference type="PROSITE" id="PS00108">
    <property type="entry name" value="PROTEIN_KINASE_ST"/>
    <property type="match status" value="1"/>
</dbReference>
<evidence type="ECO:0000259" key="10">
    <source>
        <dbReference type="PROSITE" id="PS50011"/>
    </source>
</evidence>